<comment type="caution">
    <text evidence="2">The sequence shown here is derived from an EMBL/GenBank/DDBJ whole genome shotgun (WGS) entry which is preliminary data.</text>
</comment>
<evidence type="ECO:0000313" key="3">
    <source>
        <dbReference type="Proteomes" id="UP000316476"/>
    </source>
</evidence>
<evidence type="ECO:0000313" key="2">
    <source>
        <dbReference type="EMBL" id="TWU67701.1"/>
    </source>
</evidence>
<dbReference type="Proteomes" id="UP000316476">
    <property type="component" value="Unassembled WGS sequence"/>
</dbReference>
<evidence type="ECO:0000256" key="1">
    <source>
        <dbReference type="SAM" id="MobiDB-lite"/>
    </source>
</evidence>
<gene>
    <name evidence="2" type="ORF">V7x_32780</name>
</gene>
<feature type="region of interest" description="Disordered" evidence="1">
    <location>
        <begin position="35"/>
        <end position="93"/>
    </location>
</feature>
<protein>
    <submittedName>
        <fullName evidence="2">Uncharacterized protein</fullName>
    </submittedName>
</protein>
<organism evidence="2 3">
    <name type="scientific">Crateriforma conspicua</name>
    <dbReference type="NCBI Taxonomy" id="2527996"/>
    <lineage>
        <taxon>Bacteria</taxon>
        <taxon>Pseudomonadati</taxon>
        <taxon>Planctomycetota</taxon>
        <taxon>Planctomycetia</taxon>
        <taxon>Planctomycetales</taxon>
        <taxon>Planctomycetaceae</taxon>
        <taxon>Crateriforma</taxon>
    </lineage>
</organism>
<accession>A0A5C6FYS8</accession>
<dbReference type="AlphaFoldDB" id="A0A5C6FYS8"/>
<proteinExistence type="predicted"/>
<feature type="compositionally biased region" description="Polar residues" evidence="1">
    <location>
        <begin position="47"/>
        <end position="70"/>
    </location>
</feature>
<dbReference type="EMBL" id="SJPZ01000001">
    <property type="protein sequence ID" value="TWU67701.1"/>
    <property type="molecule type" value="Genomic_DNA"/>
</dbReference>
<reference evidence="2 3" key="1">
    <citation type="submission" date="2019-02" db="EMBL/GenBank/DDBJ databases">
        <title>Deep-cultivation of Planctomycetes and their phenomic and genomic characterization uncovers novel biology.</title>
        <authorList>
            <person name="Wiegand S."/>
            <person name="Jogler M."/>
            <person name="Boedeker C."/>
            <person name="Pinto D."/>
            <person name="Vollmers J."/>
            <person name="Rivas-Marin E."/>
            <person name="Kohn T."/>
            <person name="Peeters S.H."/>
            <person name="Heuer A."/>
            <person name="Rast P."/>
            <person name="Oberbeckmann S."/>
            <person name="Bunk B."/>
            <person name="Jeske O."/>
            <person name="Meyerdierks A."/>
            <person name="Storesund J.E."/>
            <person name="Kallscheuer N."/>
            <person name="Luecker S."/>
            <person name="Lage O.M."/>
            <person name="Pohl T."/>
            <person name="Merkel B.J."/>
            <person name="Hornburger P."/>
            <person name="Mueller R.-W."/>
            <person name="Bruemmer F."/>
            <person name="Labrenz M."/>
            <person name="Spormann A.M."/>
            <person name="Op Den Camp H."/>
            <person name="Overmann J."/>
            <person name="Amann R."/>
            <person name="Jetten M.S.M."/>
            <person name="Mascher T."/>
            <person name="Medema M.H."/>
            <person name="Devos D.P."/>
            <person name="Kaster A.-K."/>
            <person name="Ovreas L."/>
            <person name="Rohde M."/>
            <person name="Galperin M.Y."/>
            <person name="Jogler C."/>
        </authorList>
    </citation>
    <scope>NUCLEOTIDE SEQUENCE [LARGE SCALE GENOMIC DNA]</scope>
    <source>
        <strain evidence="2 3">V7</strain>
    </source>
</reference>
<name>A0A5C6FYS8_9PLAN</name>
<sequence>MGLEGGMNRKERGVLDQVTPAMARLTLGCCRSSRPTKCGGRQESEGGNRTPANGNRTTETENKFGTTINDRSAEPVFRPKPISDQRSSSPSEFPLYPLREFASDLADSSHWRFDSAVMGWPDAFCFSAHWR</sequence>